<dbReference type="PANTHER" id="PTHR37464">
    <property type="entry name" value="BLL2463 PROTEIN"/>
    <property type="match status" value="1"/>
</dbReference>
<evidence type="ECO:0000259" key="2">
    <source>
        <dbReference type="Pfam" id="PF07584"/>
    </source>
</evidence>
<evidence type="ECO:0000313" key="4">
    <source>
        <dbReference type="Proteomes" id="UP000316213"/>
    </source>
</evidence>
<dbReference type="Proteomes" id="UP000316213">
    <property type="component" value="Unassembled WGS sequence"/>
</dbReference>
<dbReference type="InterPro" id="IPR024163">
    <property type="entry name" value="Aerotolerance_reg_N"/>
</dbReference>
<dbReference type="AlphaFoldDB" id="A0A5C6A6I8"/>
<feature type="domain" description="Aerotolerance regulator N-terminal" evidence="2">
    <location>
        <begin position="1"/>
        <end position="76"/>
    </location>
</feature>
<dbReference type="SUPFAM" id="SSF53300">
    <property type="entry name" value="vWA-like"/>
    <property type="match status" value="1"/>
</dbReference>
<sequence>MSFLNATLLAGMLAASVPVILHLLARQKPQRVVFPGVTFLTSRLTHQKSRLKIRRWWLLALRILAVVVFALVLARPHIDVSSASSWTTIAVLGFVAFGLIALASVSFSRNLSRGLSWSLLIAAMVALSAFGVGAIAVFASGKVSELRNEQPAAVVILIDNSPGSAWTTGDADSPSRLAVANQRANELLQRLPAGSRVGVIDRSAAPVSFALDLAAARSRLNQFEPLAVVAPIDQRIEAAIELVRTSELTNRHVIVITDLAEPTWNRDVPKNVQSSRLSAAARADVRVSLLDILDDDATVAFNRSLSIPRFVDTVPSAGAAIPISVDVDLSVRSNEQDSTVQSATAQSATVQSATVQLLLYENDSSLPVVRDGETVLPRLRAVDRVSVDIHSDRTTEVVLSLPPLPRGTYHAVIELVGDDSFAWDNRRYLTIDLPEAASALIVGDQPDEAQVIAAALVAPHNLDDPSAPYRIETVNYRDLTAIDWKPFDLVVMIDPPVHYDSTANSWVGSPDGLSTAMLEQLTDRVAAGAGLLISLGPSTQLVNSSRVASDTGTASLLPKLVRVWRVPEPGTFFQVSSPPHPMMEPLTRPSTRPNWSDFRVRRFWQTEPLWQPELQSDPAGDWNVVATLAQRSETSTDDADEGNPRAAILTRSFEQGRIAVTTTPLPALGPVTRTWNDLFTSSDAWPAFVTVRNASSWLVGSQSDPKTLLVGQTALLRVDTAPSEAKPIDAIEPGQWQVFPSGRLPFKPQLQSVAESEVLSIRDLSTPGTYFLRRFDISTTKTTGGGVSANLPVSWSSSHRVEIEDLEKWFDVASDQETGDQRESRWAITDDVDEISLVSDGSGSGALALHGPLMLLAVFVFVGEQLLSNHFYGNDRRLAKPDRAFVGAGG</sequence>
<dbReference type="EMBL" id="SJPM01000007">
    <property type="protein sequence ID" value="TWT95010.1"/>
    <property type="molecule type" value="Genomic_DNA"/>
</dbReference>
<dbReference type="NCBIfam" id="TIGR02226">
    <property type="entry name" value="two_anch"/>
    <property type="match status" value="1"/>
</dbReference>
<proteinExistence type="predicted"/>
<feature type="transmembrane region" description="Helical" evidence="1">
    <location>
        <begin position="56"/>
        <end position="74"/>
    </location>
</feature>
<dbReference type="Pfam" id="PF07584">
    <property type="entry name" value="BatA"/>
    <property type="match status" value="1"/>
</dbReference>
<keyword evidence="1" id="KW-0472">Membrane</keyword>
<keyword evidence="1" id="KW-1133">Transmembrane helix</keyword>
<feature type="transmembrane region" description="Helical" evidence="1">
    <location>
        <begin position="6"/>
        <end position="25"/>
    </location>
</feature>
<dbReference type="OrthoDB" id="242438at2"/>
<accession>A0A5C6A6I8</accession>
<dbReference type="Gene3D" id="3.40.50.880">
    <property type="match status" value="1"/>
</dbReference>
<evidence type="ECO:0000256" key="1">
    <source>
        <dbReference type="SAM" id="Phobius"/>
    </source>
</evidence>
<reference evidence="3 4" key="1">
    <citation type="submission" date="2019-02" db="EMBL/GenBank/DDBJ databases">
        <title>Deep-cultivation of Planctomycetes and their phenomic and genomic characterization uncovers novel biology.</title>
        <authorList>
            <person name="Wiegand S."/>
            <person name="Jogler M."/>
            <person name="Boedeker C."/>
            <person name="Pinto D."/>
            <person name="Vollmers J."/>
            <person name="Rivas-Marin E."/>
            <person name="Kohn T."/>
            <person name="Peeters S.H."/>
            <person name="Heuer A."/>
            <person name="Rast P."/>
            <person name="Oberbeckmann S."/>
            <person name="Bunk B."/>
            <person name="Jeske O."/>
            <person name="Meyerdierks A."/>
            <person name="Storesund J.E."/>
            <person name="Kallscheuer N."/>
            <person name="Luecker S."/>
            <person name="Lage O.M."/>
            <person name="Pohl T."/>
            <person name="Merkel B.J."/>
            <person name="Hornburger P."/>
            <person name="Mueller R.-W."/>
            <person name="Bruemmer F."/>
            <person name="Labrenz M."/>
            <person name="Spormann A.M."/>
            <person name="Op Den Camp H."/>
            <person name="Overmann J."/>
            <person name="Amann R."/>
            <person name="Jetten M.S.M."/>
            <person name="Mascher T."/>
            <person name="Medema M.H."/>
            <person name="Devos D.P."/>
            <person name="Kaster A.-K."/>
            <person name="Ovreas L."/>
            <person name="Rohde M."/>
            <person name="Galperin M.Y."/>
            <person name="Jogler C."/>
        </authorList>
    </citation>
    <scope>NUCLEOTIDE SEQUENCE [LARGE SCALE GENOMIC DNA]</scope>
    <source>
        <strain evidence="3 4">Pla100</strain>
    </source>
</reference>
<dbReference type="PANTHER" id="PTHR37464:SF1">
    <property type="entry name" value="BLL2463 PROTEIN"/>
    <property type="match status" value="1"/>
</dbReference>
<dbReference type="InterPro" id="IPR011933">
    <property type="entry name" value="Double_TM_dom"/>
</dbReference>
<organism evidence="3 4">
    <name type="scientific">Neorhodopirellula pilleata</name>
    <dbReference type="NCBI Taxonomy" id="2714738"/>
    <lineage>
        <taxon>Bacteria</taxon>
        <taxon>Pseudomonadati</taxon>
        <taxon>Planctomycetota</taxon>
        <taxon>Planctomycetia</taxon>
        <taxon>Pirellulales</taxon>
        <taxon>Pirellulaceae</taxon>
        <taxon>Neorhodopirellula</taxon>
    </lineage>
</organism>
<keyword evidence="4" id="KW-1185">Reference proteome</keyword>
<dbReference type="InterPro" id="IPR029062">
    <property type="entry name" value="Class_I_gatase-like"/>
</dbReference>
<comment type="caution">
    <text evidence="3">The sequence shown here is derived from an EMBL/GenBank/DDBJ whole genome shotgun (WGS) entry which is preliminary data.</text>
</comment>
<dbReference type="RefSeq" id="WP_146578958.1">
    <property type="nucleotide sequence ID" value="NZ_SJPM01000007.1"/>
</dbReference>
<dbReference type="Gene3D" id="3.40.50.410">
    <property type="entry name" value="von Willebrand factor, type A domain"/>
    <property type="match status" value="1"/>
</dbReference>
<keyword evidence="1" id="KW-0812">Transmembrane</keyword>
<dbReference type="InterPro" id="IPR036465">
    <property type="entry name" value="vWFA_dom_sf"/>
</dbReference>
<name>A0A5C6A6I8_9BACT</name>
<feature type="transmembrane region" description="Helical" evidence="1">
    <location>
        <begin position="119"/>
        <end position="139"/>
    </location>
</feature>
<dbReference type="SUPFAM" id="SSF52317">
    <property type="entry name" value="Class I glutamine amidotransferase-like"/>
    <property type="match status" value="1"/>
</dbReference>
<evidence type="ECO:0000313" key="3">
    <source>
        <dbReference type="EMBL" id="TWT95010.1"/>
    </source>
</evidence>
<gene>
    <name evidence="3" type="ORF">Pla100_35890</name>
</gene>
<feature type="transmembrane region" description="Helical" evidence="1">
    <location>
        <begin position="86"/>
        <end position="107"/>
    </location>
</feature>
<protein>
    <recommendedName>
        <fullName evidence="2">Aerotolerance regulator N-terminal domain-containing protein</fullName>
    </recommendedName>
</protein>